<dbReference type="InterPro" id="IPR053924">
    <property type="entry name" value="RecX_HTH_2nd"/>
</dbReference>
<dbReference type="GO" id="GO:0006282">
    <property type="term" value="P:regulation of DNA repair"/>
    <property type="evidence" value="ECO:0007669"/>
    <property type="project" value="InterPro"/>
</dbReference>
<evidence type="ECO:0000259" key="5">
    <source>
        <dbReference type="Pfam" id="PF02631"/>
    </source>
</evidence>
<dbReference type="AlphaFoldDB" id="A0A078SAI1"/>
<accession>A0A078SAI1</accession>
<evidence type="ECO:0000259" key="6">
    <source>
        <dbReference type="Pfam" id="PF21981"/>
    </source>
</evidence>
<feature type="domain" description="RecX second three-helical" evidence="5">
    <location>
        <begin position="55"/>
        <end position="90"/>
    </location>
</feature>
<dbReference type="Pfam" id="PF21981">
    <property type="entry name" value="RecX_HTH3"/>
    <property type="match status" value="1"/>
</dbReference>
<proteinExistence type="inferred from homology"/>
<dbReference type="Pfam" id="PF02631">
    <property type="entry name" value="RecX_HTH2"/>
    <property type="match status" value="1"/>
</dbReference>
<evidence type="ECO:0000313" key="9">
    <source>
        <dbReference type="Proteomes" id="UP000028013"/>
    </source>
</evidence>
<feature type="domain" description="RecX first three-helical" evidence="7">
    <location>
        <begin position="9"/>
        <end position="48"/>
    </location>
</feature>
<dbReference type="RefSeq" id="WP_005825143.1">
    <property type="nucleotide sequence ID" value="NZ_JNHN01000067.1"/>
</dbReference>
<protein>
    <recommendedName>
        <fullName evidence="3">Regulatory protein RecX</fullName>
    </recommendedName>
</protein>
<evidence type="ECO:0000256" key="4">
    <source>
        <dbReference type="ARBA" id="ARBA00022490"/>
    </source>
</evidence>
<dbReference type="EMBL" id="JNHN01000067">
    <property type="protein sequence ID" value="KDS59032.1"/>
    <property type="molecule type" value="Genomic_DNA"/>
</dbReference>
<dbReference type="PANTHER" id="PTHR33602">
    <property type="entry name" value="REGULATORY PROTEIN RECX FAMILY PROTEIN"/>
    <property type="match status" value="1"/>
</dbReference>
<dbReference type="InterPro" id="IPR003783">
    <property type="entry name" value="Regulatory_RecX"/>
</dbReference>
<organism evidence="8 9">
    <name type="scientific">Bacteroides uniformis str. 3978 T3 ii</name>
    <dbReference type="NCBI Taxonomy" id="1339349"/>
    <lineage>
        <taxon>Bacteria</taxon>
        <taxon>Pseudomonadati</taxon>
        <taxon>Bacteroidota</taxon>
        <taxon>Bacteroidia</taxon>
        <taxon>Bacteroidales</taxon>
        <taxon>Bacteroidaceae</taxon>
        <taxon>Bacteroides</taxon>
    </lineage>
</organism>
<keyword evidence="4" id="KW-0963">Cytoplasm</keyword>
<dbReference type="GO" id="GO:0005737">
    <property type="term" value="C:cytoplasm"/>
    <property type="evidence" value="ECO:0007669"/>
    <property type="project" value="UniProtKB-SubCell"/>
</dbReference>
<evidence type="ECO:0000256" key="1">
    <source>
        <dbReference type="ARBA" id="ARBA00004496"/>
    </source>
</evidence>
<dbReference type="GeneID" id="99749802"/>
<dbReference type="Gene3D" id="1.10.10.10">
    <property type="entry name" value="Winged helix-like DNA-binding domain superfamily/Winged helix DNA-binding domain"/>
    <property type="match status" value="2"/>
</dbReference>
<dbReference type="Proteomes" id="UP000028013">
    <property type="component" value="Unassembled WGS sequence"/>
</dbReference>
<dbReference type="InterPro" id="IPR053926">
    <property type="entry name" value="RecX_HTH_1st"/>
</dbReference>
<dbReference type="InterPro" id="IPR053925">
    <property type="entry name" value="RecX_HTH_3rd"/>
</dbReference>
<comment type="caution">
    <text evidence="8">The sequence shown here is derived from an EMBL/GenBank/DDBJ whole genome shotgun (WGS) entry which is preliminary data.</text>
</comment>
<dbReference type="Pfam" id="PF21982">
    <property type="entry name" value="RecX_HTH1"/>
    <property type="match status" value="1"/>
</dbReference>
<comment type="similarity">
    <text evidence="2">Belongs to the RecX family.</text>
</comment>
<evidence type="ECO:0000256" key="3">
    <source>
        <dbReference type="ARBA" id="ARBA00018111"/>
    </source>
</evidence>
<dbReference type="PATRIC" id="fig|1339349.3.peg.495"/>
<dbReference type="InterPro" id="IPR036388">
    <property type="entry name" value="WH-like_DNA-bd_sf"/>
</dbReference>
<name>A0A078SAI1_BACUN</name>
<sequence length="159" mass="18776">MIEITETEALNRVAAYCSTAEHCRAEIAEKLQRWGIAYDAIDRIINRLEQEKYIDEERFCRAFINDKYRFAKWGKMKIGQALQLKKISSSVYWPYLNEIDEEEYHAVLQKLLAAKRKSVRAESEYELNGKLVRFALSRGFEMKDICRCIEVSEENDYSE</sequence>
<gene>
    <name evidence="8" type="ORF">M094_3644</name>
</gene>
<feature type="domain" description="RecX third three-helical" evidence="6">
    <location>
        <begin position="102"/>
        <end position="149"/>
    </location>
</feature>
<dbReference type="PANTHER" id="PTHR33602:SF1">
    <property type="entry name" value="REGULATORY PROTEIN RECX FAMILY PROTEIN"/>
    <property type="match status" value="1"/>
</dbReference>
<comment type="subcellular location">
    <subcellularLocation>
        <location evidence="1">Cytoplasm</location>
    </subcellularLocation>
</comment>
<evidence type="ECO:0000256" key="2">
    <source>
        <dbReference type="ARBA" id="ARBA00009695"/>
    </source>
</evidence>
<evidence type="ECO:0000313" key="8">
    <source>
        <dbReference type="EMBL" id="KDS59032.1"/>
    </source>
</evidence>
<evidence type="ECO:0000259" key="7">
    <source>
        <dbReference type="Pfam" id="PF21982"/>
    </source>
</evidence>
<reference evidence="8 9" key="1">
    <citation type="submission" date="2014-04" db="EMBL/GenBank/DDBJ databases">
        <authorList>
            <person name="Sears C."/>
            <person name="Carroll K."/>
            <person name="Sack B.R."/>
            <person name="Qadri F."/>
            <person name="Myers L.L."/>
            <person name="Chung G.-T."/>
            <person name="Escheverria P."/>
            <person name="Fraser C.M."/>
            <person name="Sadzewicz L."/>
            <person name="Shefchek K.A."/>
            <person name="Tallon L."/>
            <person name="Das S.P."/>
            <person name="Daugherty S."/>
            <person name="Mongodin E.F."/>
        </authorList>
    </citation>
    <scope>NUCLEOTIDE SEQUENCE [LARGE SCALE GENOMIC DNA]</scope>
    <source>
        <strain evidence="8 9">3978 T3 ii</strain>
    </source>
</reference>